<evidence type="ECO:0008006" key="3">
    <source>
        <dbReference type="Google" id="ProtNLM"/>
    </source>
</evidence>
<sequence>MKKVKYGTVELSDESFDNDKALIRVSMMLPLTTIKALKKLSLTEKHSGKYQVLIRDILNEWVEKQKTVRKRA</sequence>
<dbReference type="HOGENOM" id="CLU_2714202_0_0_7"/>
<dbReference type="PATRIC" id="fig|1184267.3.peg.2310"/>
<keyword evidence="2" id="KW-1185">Reference proteome</keyword>
<reference evidence="1 2" key="1">
    <citation type="journal article" date="2013" name="ISME J.">
        <title>By their genes ye shall know them: genomic signatures of predatory bacteria.</title>
        <authorList>
            <person name="Pasternak Z."/>
            <person name="Pietrokovski S."/>
            <person name="Rotem O."/>
            <person name="Gophna U."/>
            <person name="Lurie-Weinberger M.N."/>
            <person name="Jurkevitch E."/>
        </authorList>
    </citation>
    <scope>NUCLEOTIDE SEQUENCE [LARGE SCALE GENOMIC DNA]</scope>
    <source>
        <strain evidence="1 2">JSS</strain>
    </source>
</reference>
<dbReference type="RefSeq" id="WP_015470986.1">
    <property type="nucleotide sequence ID" value="NC_020813.1"/>
</dbReference>
<proteinExistence type="predicted"/>
<dbReference type="STRING" id="1184267.A11Q_2280"/>
<dbReference type="KEGG" id="bex:A11Q_2280"/>
<name>M4VEP9_9BACT</name>
<organism evidence="1 2">
    <name type="scientific">Pseudobdellovibrio exovorus JSS</name>
    <dbReference type="NCBI Taxonomy" id="1184267"/>
    <lineage>
        <taxon>Bacteria</taxon>
        <taxon>Pseudomonadati</taxon>
        <taxon>Bdellovibrionota</taxon>
        <taxon>Bdellovibrionia</taxon>
        <taxon>Bdellovibrionales</taxon>
        <taxon>Pseudobdellovibrionaceae</taxon>
        <taxon>Pseudobdellovibrio</taxon>
    </lineage>
</organism>
<dbReference type="EMBL" id="CP003537">
    <property type="protein sequence ID" value="AGH96496.1"/>
    <property type="molecule type" value="Genomic_DNA"/>
</dbReference>
<evidence type="ECO:0000313" key="2">
    <source>
        <dbReference type="Proteomes" id="UP000012040"/>
    </source>
</evidence>
<gene>
    <name evidence="1" type="ORF">A11Q_2280</name>
</gene>
<protein>
    <recommendedName>
        <fullName evidence="3">Ribbon-helix-helix protein CopG domain-containing protein</fullName>
    </recommendedName>
</protein>
<dbReference type="AlphaFoldDB" id="M4VEP9"/>
<dbReference type="Proteomes" id="UP000012040">
    <property type="component" value="Chromosome"/>
</dbReference>
<evidence type="ECO:0000313" key="1">
    <source>
        <dbReference type="EMBL" id="AGH96496.1"/>
    </source>
</evidence>
<accession>M4VEP9</accession>